<dbReference type="EMBL" id="JAAXOT010000024">
    <property type="protein sequence ID" value="NKY60531.1"/>
    <property type="molecule type" value="Genomic_DNA"/>
</dbReference>
<keyword evidence="1" id="KW-0805">Transcription regulation</keyword>
<dbReference type="GO" id="GO:0003677">
    <property type="term" value="F:DNA binding"/>
    <property type="evidence" value="ECO:0007669"/>
    <property type="project" value="UniProtKB-KW"/>
</dbReference>
<dbReference type="Gene3D" id="1.10.260.40">
    <property type="entry name" value="lambda repressor-like DNA-binding domains"/>
    <property type="match status" value="1"/>
</dbReference>
<evidence type="ECO:0000256" key="3">
    <source>
        <dbReference type="ARBA" id="ARBA00023163"/>
    </source>
</evidence>
<sequence length="77" mass="8657">MDYVPEGDLQQAIGANVARIRRERGLSQERLAHEVLGLSLRYVADIEAGRRNMTVRVLERLAESLGVEPLELLKGEE</sequence>
<dbReference type="AlphaFoldDB" id="A0A846YS70"/>
<proteinExistence type="predicted"/>
<evidence type="ECO:0000313" key="5">
    <source>
        <dbReference type="EMBL" id="NKY60531.1"/>
    </source>
</evidence>
<dbReference type="Pfam" id="PF01381">
    <property type="entry name" value="HTH_3"/>
    <property type="match status" value="1"/>
</dbReference>
<dbReference type="InterPro" id="IPR010982">
    <property type="entry name" value="Lambda_DNA-bd_dom_sf"/>
</dbReference>
<dbReference type="SMART" id="SM00530">
    <property type="entry name" value="HTH_XRE"/>
    <property type="match status" value="1"/>
</dbReference>
<gene>
    <name evidence="5" type="ORF">HGA15_31200</name>
</gene>
<dbReference type="GO" id="GO:0005829">
    <property type="term" value="C:cytosol"/>
    <property type="evidence" value="ECO:0007669"/>
    <property type="project" value="TreeGrafter"/>
</dbReference>
<dbReference type="SUPFAM" id="SSF47413">
    <property type="entry name" value="lambda repressor-like DNA-binding domains"/>
    <property type="match status" value="1"/>
</dbReference>
<evidence type="ECO:0000313" key="6">
    <source>
        <dbReference type="Proteomes" id="UP000570678"/>
    </source>
</evidence>
<evidence type="ECO:0000256" key="1">
    <source>
        <dbReference type="ARBA" id="ARBA00023015"/>
    </source>
</evidence>
<dbReference type="CDD" id="cd00093">
    <property type="entry name" value="HTH_XRE"/>
    <property type="match status" value="1"/>
</dbReference>
<keyword evidence="3" id="KW-0804">Transcription</keyword>
<keyword evidence="2" id="KW-0238">DNA-binding</keyword>
<dbReference type="InterPro" id="IPR001387">
    <property type="entry name" value="Cro/C1-type_HTH"/>
</dbReference>
<dbReference type="GO" id="GO:0003700">
    <property type="term" value="F:DNA-binding transcription factor activity"/>
    <property type="evidence" value="ECO:0007669"/>
    <property type="project" value="TreeGrafter"/>
</dbReference>
<organism evidence="5 6">
    <name type="scientific">Nocardia flavorosea</name>
    <dbReference type="NCBI Taxonomy" id="53429"/>
    <lineage>
        <taxon>Bacteria</taxon>
        <taxon>Bacillati</taxon>
        <taxon>Actinomycetota</taxon>
        <taxon>Actinomycetes</taxon>
        <taxon>Mycobacteriales</taxon>
        <taxon>Nocardiaceae</taxon>
        <taxon>Nocardia</taxon>
    </lineage>
</organism>
<reference evidence="5 6" key="1">
    <citation type="submission" date="2020-04" db="EMBL/GenBank/DDBJ databases">
        <title>MicrobeNet Type strains.</title>
        <authorList>
            <person name="Nicholson A.C."/>
        </authorList>
    </citation>
    <scope>NUCLEOTIDE SEQUENCE [LARGE SCALE GENOMIC DNA]</scope>
    <source>
        <strain evidence="5 6">JCM 3332</strain>
    </source>
</reference>
<evidence type="ECO:0000256" key="2">
    <source>
        <dbReference type="ARBA" id="ARBA00023125"/>
    </source>
</evidence>
<protein>
    <submittedName>
        <fullName evidence="5">Helix-turn-helix transcriptional regulator</fullName>
    </submittedName>
</protein>
<dbReference type="PANTHER" id="PTHR46797:SF23">
    <property type="entry name" value="HTH-TYPE TRANSCRIPTIONAL REGULATOR SUTR"/>
    <property type="match status" value="1"/>
</dbReference>
<feature type="domain" description="HTH cro/C1-type" evidence="4">
    <location>
        <begin position="17"/>
        <end position="72"/>
    </location>
</feature>
<name>A0A846YS70_9NOCA</name>
<keyword evidence="6" id="KW-1185">Reference proteome</keyword>
<dbReference type="Proteomes" id="UP000570678">
    <property type="component" value="Unassembled WGS sequence"/>
</dbReference>
<dbReference type="InterPro" id="IPR050807">
    <property type="entry name" value="TransReg_Diox_bact_type"/>
</dbReference>
<comment type="caution">
    <text evidence="5">The sequence shown here is derived from an EMBL/GenBank/DDBJ whole genome shotgun (WGS) entry which is preliminary data.</text>
</comment>
<evidence type="ECO:0000259" key="4">
    <source>
        <dbReference type="PROSITE" id="PS50943"/>
    </source>
</evidence>
<dbReference type="PROSITE" id="PS50943">
    <property type="entry name" value="HTH_CROC1"/>
    <property type="match status" value="1"/>
</dbReference>
<dbReference type="PANTHER" id="PTHR46797">
    <property type="entry name" value="HTH-TYPE TRANSCRIPTIONAL REGULATOR"/>
    <property type="match status" value="1"/>
</dbReference>
<dbReference type="RefSeq" id="WP_062978566.1">
    <property type="nucleotide sequence ID" value="NZ_JAAXOT010000024.1"/>
</dbReference>
<accession>A0A846YS70</accession>